<evidence type="ECO:0000313" key="8">
    <source>
        <dbReference type="RefSeq" id="XP_008464301.1"/>
    </source>
</evidence>
<keyword evidence="6" id="KW-1185">Reference proteome</keyword>
<dbReference type="KEGG" id="cmo:103502219"/>
<dbReference type="OrthoDB" id="1933125at2759"/>
<dbReference type="Proteomes" id="UP001652600">
    <property type="component" value="Chromosome 12"/>
</dbReference>
<reference evidence="7 8" key="2">
    <citation type="submission" date="2025-04" db="UniProtKB">
        <authorList>
            <consortium name="RefSeq"/>
        </authorList>
    </citation>
    <scope>IDENTIFICATION</scope>
</reference>
<accession>A0A1S3CLL7</accession>
<dbReference type="Gramene" id="MELO3C026089.2.1">
    <property type="protein sequence ID" value="MELO3C026089.2.1"/>
    <property type="gene ID" value="MELO3C026089.2"/>
</dbReference>
<proteinExistence type="inferred from homology"/>
<dbReference type="Pfam" id="PF05701">
    <property type="entry name" value="WEMBL"/>
    <property type="match status" value="1"/>
</dbReference>
<evidence type="ECO:0000256" key="3">
    <source>
        <dbReference type="SAM" id="Coils"/>
    </source>
</evidence>
<feature type="compositionally biased region" description="Basic and acidic residues" evidence="4">
    <location>
        <begin position="1"/>
        <end position="10"/>
    </location>
</feature>
<dbReference type="eggNOG" id="ENOG502QV0R">
    <property type="taxonomic scope" value="Eukaryota"/>
</dbReference>
<dbReference type="GeneID" id="103502219"/>
<name>A0A1S3CLL7_CUCME</name>
<reference evidence="5" key="1">
    <citation type="submission" date="2023-03" db="UniProtKB">
        <authorList>
            <consortium name="EnsemblPlants"/>
        </authorList>
    </citation>
    <scope>IDENTIFICATION</scope>
</reference>
<keyword evidence="2 3" id="KW-0175">Coiled coil</keyword>
<dbReference type="EnsemblPlants" id="MELO3C026089.2.1">
    <property type="protein sequence ID" value="MELO3C026089.2.1"/>
    <property type="gene ID" value="MELO3C026089.2"/>
</dbReference>
<dbReference type="PANTHER" id="PTHR32054">
    <property type="entry name" value="HEAVY CHAIN, PUTATIVE, EXPRESSED-RELATED-RELATED"/>
    <property type="match status" value="1"/>
</dbReference>
<gene>
    <name evidence="7 8" type="primary">LOC103502219</name>
    <name evidence="5" type="synonym">103502219</name>
</gene>
<evidence type="ECO:0000256" key="1">
    <source>
        <dbReference type="ARBA" id="ARBA00005485"/>
    </source>
</evidence>
<evidence type="ECO:0000313" key="7">
    <source>
        <dbReference type="RefSeq" id="XP_008464300.1"/>
    </source>
</evidence>
<feature type="coiled-coil region" evidence="3">
    <location>
        <begin position="61"/>
        <end position="109"/>
    </location>
</feature>
<sequence length="559" mass="63119">MANIRIKDQQKGSPKTEVGEIDTRAPFQSVKAAVSLFGEVAVSVKDKRTIKRTKQLSSENVLEKETQLLLAQKELSKIKQQLQSSESTKSRALSELEKAKRTQEDLTAQLCSVNQSMKSAMDAAEAVKVQAKKLEVAKSQETGGGSNCAWKQELDYARTEYTITVAELDASKQELTKIRQDFDAALEAKLAAFQLAAEAQRSANLNSDRLVELSKQIAAMHESIEQLKHVSMEAQQEQVKILAEKEARFNEYKTAREEAEKNLIILQKEIDPELTISLEEKLKETTAEIEVLQEKMKEVHASEMSTVRALTIELNEATRTLQKISEEESSLRSLVNSLRQEVENVKSEREELNKKLDEEEKLLDAKREQSLKLQQLQVEAETSRQEAKQMKQETAELKQDAEASRCFTEESEIKLQIVQKEAEEAKEAEKKALEEMKSMAGKHKDDSGEGLEPTSQIKLTVDEFESLSRKVRESKMLAEKEEAISIAEVEVINARQSEILKKLEANLKAIEEIKIATEMALKGAEMAETAKMVVEGELRRWRQEEEKVAPQVTSGHIYL</sequence>
<dbReference type="SMR" id="A0A1S3CLL7"/>
<dbReference type="GO" id="GO:0005829">
    <property type="term" value="C:cytosol"/>
    <property type="evidence" value="ECO:0007669"/>
    <property type="project" value="TreeGrafter"/>
</dbReference>
<evidence type="ECO:0000256" key="2">
    <source>
        <dbReference type="ARBA" id="ARBA00023054"/>
    </source>
</evidence>
<evidence type="ECO:0000313" key="6">
    <source>
        <dbReference type="Proteomes" id="UP001652600"/>
    </source>
</evidence>
<dbReference type="GO" id="GO:0009903">
    <property type="term" value="P:chloroplast avoidance movement"/>
    <property type="evidence" value="ECO:0007669"/>
    <property type="project" value="TreeGrafter"/>
</dbReference>
<comment type="similarity">
    <text evidence="1">Belongs to the WEB family.</text>
</comment>
<dbReference type="InterPro" id="IPR008545">
    <property type="entry name" value="Web"/>
</dbReference>
<dbReference type="PANTHER" id="PTHR32054:SF42">
    <property type="entry name" value="WEB FAMILY PROTEIN"/>
    <property type="match status" value="1"/>
</dbReference>
<feature type="coiled-coil region" evidence="3">
    <location>
        <begin position="210"/>
        <end position="442"/>
    </location>
</feature>
<organism evidence="6 7">
    <name type="scientific">Cucumis melo</name>
    <name type="common">Muskmelon</name>
    <dbReference type="NCBI Taxonomy" id="3656"/>
    <lineage>
        <taxon>Eukaryota</taxon>
        <taxon>Viridiplantae</taxon>
        <taxon>Streptophyta</taxon>
        <taxon>Embryophyta</taxon>
        <taxon>Tracheophyta</taxon>
        <taxon>Spermatophyta</taxon>
        <taxon>Magnoliopsida</taxon>
        <taxon>eudicotyledons</taxon>
        <taxon>Gunneridae</taxon>
        <taxon>Pentapetalae</taxon>
        <taxon>rosids</taxon>
        <taxon>fabids</taxon>
        <taxon>Cucurbitales</taxon>
        <taxon>Cucurbitaceae</taxon>
        <taxon>Benincaseae</taxon>
        <taxon>Cucumis</taxon>
    </lineage>
</organism>
<dbReference type="AlphaFoldDB" id="A0A1S3CLL7"/>
<feature type="coiled-coil region" evidence="3">
    <location>
        <begin position="477"/>
        <end position="520"/>
    </location>
</feature>
<evidence type="ECO:0000256" key="4">
    <source>
        <dbReference type="SAM" id="MobiDB-lite"/>
    </source>
</evidence>
<evidence type="ECO:0000313" key="5">
    <source>
        <dbReference type="EnsemblPlants" id="MELO3C026089.2.1"/>
    </source>
</evidence>
<feature type="region of interest" description="Disordered" evidence="4">
    <location>
        <begin position="1"/>
        <end position="20"/>
    </location>
</feature>
<dbReference type="RefSeq" id="XP_008464300.1">
    <property type="nucleotide sequence ID" value="XM_008466078.2"/>
</dbReference>
<protein>
    <submittedName>
        <fullName evidence="7 8">WEB family protein At1g12150</fullName>
    </submittedName>
</protein>
<dbReference type="GO" id="GO:0009904">
    <property type="term" value="P:chloroplast accumulation movement"/>
    <property type="evidence" value="ECO:0007669"/>
    <property type="project" value="TreeGrafter"/>
</dbReference>
<dbReference type="RefSeq" id="XP_008464301.1">
    <property type="nucleotide sequence ID" value="XM_008466079.2"/>
</dbReference>